<dbReference type="InterPro" id="IPR036390">
    <property type="entry name" value="WH_DNA-bd_sf"/>
</dbReference>
<comment type="caution">
    <text evidence="1">The sequence shown here is derived from an EMBL/GenBank/DDBJ whole genome shotgun (WGS) entry which is preliminary data.</text>
</comment>
<proteinExistence type="predicted"/>
<dbReference type="Proteomes" id="UP000003165">
    <property type="component" value="Unassembled WGS sequence"/>
</dbReference>
<dbReference type="Pfam" id="PF04337">
    <property type="entry name" value="DUF480"/>
    <property type="match status" value="1"/>
</dbReference>
<evidence type="ECO:0008006" key="3">
    <source>
        <dbReference type="Google" id="ProtNLM"/>
    </source>
</evidence>
<evidence type="ECO:0000313" key="2">
    <source>
        <dbReference type="Proteomes" id="UP000003165"/>
    </source>
</evidence>
<dbReference type="Gene3D" id="1.10.10.10">
    <property type="entry name" value="Winged helix-like DNA-binding domain superfamily/Winged helix DNA-binding domain"/>
    <property type="match status" value="1"/>
</dbReference>
<sequence length="35" mass="3836">MDTHQLEPAEVRVLGALIEKQALTPDAYPMTLNGL</sequence>
<dbReference type="InterPro" id="IPR007432">
    <property type="entry name" value="DUF480"/>
</dbReference>
<keyword evidence="2" id="KW-1185">Reference proteome</keyword>
<organism evidence="1 2">
    <name type="scientific">Pseudogulbenkiania ferrooxidans 2002</name>
    <dbReference type="NCBI Taxonomy" id="279714"/>
    <lineage>
        <taxon>Bacteria</taxon>
        <taxon>Pseudomonadati</taxon>
        <taxon>Pseudomonadota</taxon>
        <taxon>Betaproteobacteria</taxon>
        <taxon>Neisseriales</taxon>
        <taxon>Chromobacteriaceae</taxon>
        <taxon>Pseudogulbenkiania</taxon>
    </lineage>
</organism>
<accession>B9Z5S6</accession>
<dbReference type="EMBL" id="ACIS01000007">
    <property type="protein sequence ID" value="EEG07923.1"/>
    <property type="molecule type" value="Genomic_DNA"/>
</dbReference>
<dbReference type="AlphaFoldDB" id="B9Z5S6"/>
<reference evidence="1 2" key="1">
    <citation type="submission" date="2009-02" db="EMBL/GenBank/DDBJ databases">
        <title>Sequencing of the draft genome and assembly of Lutiella nitroferrum 2002.</title>
        <authorList>
            <consortium name="US DOE Joint Genome Institute (JGI-PGF)"/>
            <person name="Lucas S."/>
            <person name="Copeland A."/>
            <person name="Lapidus A."/>
            <person name="Glavina del Rio T."/>
            <person name="Tice H."/>
            <person name="Bruce D."/>
            <person name="Goodwin L."/>
            <person name="Pitluck S."/>
            <person name="Larimer F."/>
            <person name="Land M.L."/>
            <person name="Hauser L."/>
            <person name="Coates J.D."/>
        </authorList>
    </citation>
    <scope>NUCLEOTIDE SEQUENCE [LARGE SCALE GENOMIC DNA]</scope>
    <source>
        <strain evidence="1 2">2002</strain>
    </source>
</reference>
<dbReference type="eggNOG" id="COG3132">
    <property type="taxonomic scope" value="Bacteria"/>
</dbReference>
<dbReference type="SUPFAM" id="SSF46785">
    <property type="entry name" value="Winged helix' DNA-binding domain"/>
    <property type="match status" value="1"/>
</dbReference>
<protein>
    <recommendedName>
        <fullName evidence="3">DUF480 domain-containing protein</fullName>
    </recommendedName>
</protein>
<gene>
    <name evidence="1" type="ORF">FuraDRAFT_2711</name>
</gene>
<dbReference type="InterPro" id="IPR036388">
    <property type="entry name" value="WH-like_DNA-bd_sf"/>
</dbReference>
<name>B9Z5S6_9NEIS</name>
<evidence type="ECO:0000313" key="1">
    <source>
        <dbReference type="EMBL" id="EEG07923.1"/>
    </source>
</evidence>